<dbReference type="AlphaFoldDB" id="A0A8S3A2R0"/>
<proteinExistence type="predicted"/>
<sequence length="58" mass="7136">MYYLLGYRILGQCEERMKSLTKVIEDSPDKRNYRRHFDQNEDLHVYYKDILGPRLLLE</sequence>
<name>A0A8S3A2R0_9BILA</name>
<accession>A0A8S3A2R0</accession>
<reference evidence="1" key="1">
    <citation type="submission" date="2021-02" db="EMBL/GenBank/DDBJ databases">
        <authorList>
            <person name="Nowell W R."/>
        </authorList>
    </citation>
    <scope>NUCLEOTIDE SEQUENCE</scope>
</reference>
<organism evidence="1 2">
    <name type="scientific">Rotaria magnacalcarata</name>
    <dbReference type="NCBI Taxonomy" id="392030"/>
    <lineage>
        <taxon>Eukaryota</taxon>
        <taxon>Metazoa</taxon>
        <taxon>Spiralia</taxon>
        <taxon>Gnathifera</taxon>
        <taxon>Rotifera</taxon>
        <taxon>Eurotatoria</taxon>
        <taxon>Bdelloidea</taxon>
        <taxon>Philodinida</taxon>
        <taxon>Philodinidae</taxon>
        <taxon>Rotaria</taxon>
    </lineage>
</organism>
<gene>
    <name evidence="1" type="ORF">SMN809_LOCUS42414</name>
</gene>
<feature type="non-terminal residue" evidence="1">
    <location>
        <position position="58"/>
    </location>
</feature>
<evidence type="ECO:0000313" key="1">
    <source>
        <dbReference type="EMBL" id="CAF4684389.1"/>
    </source>
</evidence>
<comment type="caution">
    <text evidence="1">The sequence shown here is derived from an EMBL/GenBank/DDBJ whole genome shotgun (WGS) entry which is preliminary data.</text>
</comment>
<protein>
    <submittedName>
        <fullName evidence="1">Uncharacterized protein</fullName>
    </submittedName>
</protein>
<dbReference type="Proteomes" id="UP000676336">
    <property type="component" value="Unassembled WGS sequence"/>
</dbReference>
<dbReference type="EMBL" id="CAJOBI010122360">
    <property type="protein sequence ID" value="CAF4684389.1"/>
    <property type="molecule type" value="Genomic_DNA"/>
</dbReference>
<evidence type="ECO:0000313" key="2">
    <source>
        <dbReference type="Proteomes" id="UP000676336"/>
    </source>
</evidence>